<reference evidence="2 3" key="1">
    <citation type="submission" date="2021-01" db="EMBL/GenBank/DDBJ databases">
        <title>Whole genome shotgun sequence of Plantactinospora mayteni NBRC 109088.</title>
        <authorList>
            <person name="Komaki H."/>
            <person name="Tamura T."/>
        </authorList>
    </citation>
    <scope>NUCLEOTIDE SEQUENCE [LARGE SCALE GENOMIC DNA]</scope>
    <source>
        <strain evidence="2 3">NBRC 109088</strain>
    </source>
</reference>
<dbReference type="Proteomes" id="UP000621500">
    <property type="component" value="Unassembled WGS sequence"/>
</dbReference>
<keyword evidence="3" id="KW-1185">Reference proteome</keyword>
<keyword evidence="1" id="KW-1133">Transmembrane helix</keyword>
<name>A0ABQ4EI28_9ACTN</name>
<protein>
    <submittedName>
        <fullName evidence="2">Uncharacterized protein</fullName>
    </submittedName>
</protein>
<accession>A0ABQ4EI28</accession>
<sequence>MGSGPGAGGRGRWFLLPVLGVAMLLLAGAGAFFGARSYEGSRASQSCGSYSCIPRLEAETVVKALQDQGHTCTVDSNHRSCELHIGFVRFRASLQVSDELIHAMTVDVYRAAPVGETGLAYLNWFATLPYAGDPETSAQIEEWVAEQVNGNKDTRAVIGDYQYRLTNPETYAVELSIRGNF</sequence>
<organism evidence="2 3">
    <name type="scientific">Plantactinospora mayteni</name>
    <dbReference type="NCBI Taxonomy" id="566021"/>
    <lineage>
        <taxon>Bacteria</taxon>
        <taxon>Bacillati</taxon>
        <taxon>Actinomycetota</taxon>
        <taxon>Actinomycetes</taxon>
        <taxon>Micromonosporales</taxon>
        <taxon>Micromonosporaceae</taxon>
        <taxon>Plantactinospora</taxon>
    </lineage>
</organism>
<dbReference type="RefSeq" id="WP_203856026.1">
    <property type="nucleotide sequence ID" value="NZ_BAAAZQ010000002.1"/>
</dbReference>
<evidence type="ECO:0000313" key="3">
    <source>
        <dbReference type="Proteomes" id="UP000621500"/>
    </source>
</evidence>
<proteinExistence type="predicted"/>
<keyword evidence="1" id="KW-0472">Membrane</keyword>
<dbReference type="EMBL" id="BONX01000004">
    <property type="protein sequence ID" value="GIG94383.1"/>
    <property type="molecule type" value="Genomic_DNA"/>
</dbReference>
<evidence type="ECO:0000313" key="2">
    <source>
        <dbReference type="EMBL" id="GIG94383.1"/>
    </source>
</evidence>
<feature type="transmembrane region" description="Helical" evidence="1">
    <location>
        <begin position="12"/>
        <end position="35"/>
    </location>
</feature>
<keyword evidence="1" id="KW-0812">Transmembrane</keyword>
<gene>
    <name evidence="2" type="ORF">Pma05_09560</name>
</gene>
<evidence type="ECO:0000256" key="1">
    <source>
        <dbReference type="SAM" id="Phobius"/>
    </source>
</evidence>
<comment type="caution">
    <text evidence="2">The sequence shown here is derived from an EMBL/GenBank/DDBJ whole genome shotgun (WGS) entry which is preliminary data.</text>
</comment>